<dbReference type="Pfam" id="PF00067">
    <property type="entry name" value="p450"/>
    <property type="match status" value="1"/>
</dbReference>
<evidence type="ECO:0000256" key="1">
    <source>
        <dbReference type="ARBA" id="ARBA00001971"/>
    </source>
</evidence>
<dbReference type="GO" id="GO:0005506">
    <property type="term" value="F:iron ion binding"/>
    <property type="evidence" value="ECO:0007669"/>
    <property type="project" value="InterPro"/>
</dbReference>
<evidence type="ECO:0000256" key="2">
    <source>
        <dbReference type="ARBA" id="ARBA00010617"/>
    </source>
</evidence>
<dbReference type="PRINTS" id="PR00465">
    <property type="entry name" value="EP450IV"/>
</dbReference>
<comment type="cofactor">
    <cofactor evidence="1 8">
        <name>heme</name>
        <dbReference type="ChEBI" id="CHEBI:30413"/>
    </cofactor>
</comment>
<evidence type="ECO:0000256" key="5">
    <source>
        <dbReference type="ARBA" id="ARBA00023002"/>
    </source>
</evidence>
<dbReference type="GO" id="GO:0016125">
    <property type="term" value="P:sterol metabolic process"/>
    <property type="evidence" value="ECO:0007669"/>
    <property type="project" value="TreeGrafter"/>
</dbReference>
<dbReference type="EMBL" id="AQQV01000001">
    <property type="protein sequence ID" value="ORE88662.1"/>
    <property type="molecule type" value="Genomic_DNA"/>
</dbReference>
<dbReference type="RefSeq" id="WP_158523003.1">
    <property type="nucleotide sequence ID" value="NZ_AQQV01000001.1"/>
</dbReference>
<dbReference type="PANTHER" id="PTHR24286">
    <property type="entry name" value="CYTOCHROME P450 26"/>
    <property type="match status" value="1"/>
</dbReference>
<keyword evidence="3 8" id="KW-0349">Heme</keyword>
<dbReference type="InterPro" id="IPR001128">
    <property type="entry name" value="Cyt_P450"/>
</dbReference>
<dbReference type="AlphaFoldDB" id="A0A1Y1SG76"/>
<dbReference type="GO" id="GO:0020037">
    <property type="term" value="F:heme binding"/>
    <property type="evidence" value="ECO:0007669"/>
    <property type="project" value="InterPro"/>
</dbReference>
<evidence type="ECO:0000256" key="4">
    <source>
        <dbReference type="ARBA" id="ARBA00022723"/>
    </source>
</evidence>
<keyword evidence="7" id="KW-0503">Monooxygenase</keyword>
<dbReference type="OrthoDB" id="9764248at2"/>
<evidence type="ECO:0000313" key="10">
    <source>
        <dbReference type="Proteomes" id="UP000192342"/>
    </source>
</evidence>
<dbReference type="Proteomes" id="UP000192342">
    <property type="component" value="Unassembled WGS sequence"/>
</dbReference>
<dbReference type="InterPro" id="IPR002403">
    <property type="entry name" value="Cyt_P450_E_grp-IV"/>
</dbReference>
<dbReference type="GO" id="GO:0016705">
    <property type="term" value="F:oxidoreductase activity, acting on paired donors, with incorporation or reduction of molecular oxygen"/>
    <property type="evidence" value="ECO:0007669"/>
    <property type="project" value="InterPro"/>
</dbReference>
<comment type="similarity">
    <text evidence="2">Belongs to the cytochrome P450 family.</text>
</comment>
<dbReference type="CDD" id="cd00302">
    <property type="entry name" value="cytochrome_P450"/>
    <property type="match status" value="1"/>
</dbReference>
<sequence length="470" mass="52455">MSPETTSDPRAQTCPYAAMASGQIALGAGTGRRAPLIKSTPLIGPIRQFTGDVVGFLNRTRKTYGDVFRLRILGVDMTVLSGLDAISMLENDELLSTTDSMEVLMKAVKSRLPGTFDGPQHRSFRKLHSGFLNRGLERDRRDEVFDCVSRHVQAWDAGYEFDPLHESQSQTVDILSNVLNGEPFPFSSKDLSTVVHTLIMATYGHVPLWLALNNPRYRAAQKRMNKHALKLVARVRKDPALQASTLVGQYLSHEPPAGMDQWDDDDLKIVPLAAYLAGYDTVASAATSMLYRLLSNPDCLARVRQEYQQLAQQADGHVDPMKQKYLRAAFLETTRINPPGAIVMRYATQDFQYKGYTLRKGDQVLIQISSDHMNETLFPEPERFDPERFLGDNATELKRAVLTFGSGAHRCTGAAIGPLFCQEMVSYWVNHFDLELVPGKDKPKIVAMPFTQPMGLRIRVTGRRLPALAA</sequence>
<evidence type="ECO:0000256" key="7">
    <source>
        <dbReference type="ARBA" id="ARBA00023033"/>
    </source>
</evidence>
<keyword evidence="4 8" id="KW-0479">Metal-binding</keyword>
<evidence type="ECO:0000313" key="9">
    <source>
        <dbReference type="EMBL" id="ORE88662.1"/>
    </source>
</evidence>
<dbReference type="GO" id="GO:0004497">
    <property type="term" value="F:monooxygenase activity"/>
    <property type="evidence" value="ECO:0007669"/>
    <property type="project" value="UniProtKB-KW"/>
</dbReference>
<evidence type="ECO:0000256" key="6">
    <source>
        <dbReference type="ARBA" id="ARBA00023004"/>
    </source>
</evidence>
<name>A0A1Y1SG76_9GAMM</name>
<dbReference type="InterPro" id="IPR036396">
    <property type="entry name" value="Cyt_P450_sf"/>
</dbReference>
<keyword evidence="5" id="KW-0560">Oxidoreductase</keyword>
<protein>
    <submittedName>
        <fullName evidence="9">Cytochrome P450</fullName>
    </submittedName>
</protein>
<feature type="binding site" description="axial binding residue" evidence="8">
    <location>
        <position position="411"/>
    </location>
    <ligand>
        <name>heme</name>
        <dbReference type="ChEBI" id="CHEBI:30413"/>
    </ligand>
    <ligandPart>
        <name>Fe</name>
        <dbReference type="ChEBI" id="CHEBI:18248"/>
    </ligandPart>
</feature>
<organism evidence="9 10">
    <name type="scientific">Oceanococcus atlanticus</name>
    <dbReference type="NCBI Taxonomy" id="1317117"/>
    <lineage>
        <taxon>Bacteria</taxon>
        <taxon>Pseudomonadati</taxon>
        <taxon>Pseudomonadota</taxon>
        <taxon>Gammaproteobacteria</taxon>
        <taxon>Chromatiales</taxon>
        <taxon>Oceanococcaceae</taxon>
        <taxon>Oceanococcus</taxon>
    </lineage>
</organism>
<reference evidence="9 10" key="1">
    <citation type="submission" date="2013-04" db="EMBL/GenBank/DDBJ databases">
        <title>Oceanococcus atlanticus 22II-S10r2 Genome Sequencing.</title>
        <authorList>
            <person name="Lai Q."/>
            <person name="Li G."/>
            <person name="Shao Z."/>
        </authorList>
    </citation>
    <scope>NUCLEOTIDE SEQUENCE [LARGE SCALE GENOMIC DNA]</scope>
    <source>
        <strain evidence="9 10">22II-S10r2</strain>
    </source>
</reference>
<proteinExistence type="inferred from homology"/>
<gene>
    <name evidence="9" type="ORF">ATO7_02265</name>
</gene>
<dbReference type="SUPFAM" id="SSF48264">
    <property type="entry name" value="Cytochrome P450"/>
    <property type="match status" value="1"/>
</dbReference>
<evidence type="ECO:0000256" key="8">
    <source>
        <dbReference type="PIRSR" id="PIRSR602403-1"/>
    </source>
</evidence>
<dbReference type="Gene3D" id="1.10.630.10">
    <property type="entry name" value="Cytochrome P450"/>
    <property type="match status" value="1"/>
</dbReference>
<evidence type="ECO:0000256" key="3">
    <source>
        <dbReference type="ARBA" id="ARBA00022617"/>
    </source>
</evidence>
<dbReference type="STRING" id="1317117.ATO7_02265"/>
<accession>A0A1Y1SG76</accession>
<keyword evidence="10" id="KW-1185">Reference proteome</keyword>
<comment type="caution">
    <text evidence="9">The sequence shown here is derived from an EMBL/GenBank/DDBJ whole genome shotgun (WGS) entry which is preliminary data.</text>
</comment>
<dbReference type="PANTHER" id="PTHR24286:SF24">
    <property type="entry name" value="LANOSTEROL 14-ALPHA DEMETHYLASE"/>
    <property type="match status" value="1"/>
</dbReference>
<keyword evidence="6 8" id="KW-0408">Iron</keyword>